<protein>
    <submittedName>
        <fullName evidence="1">Uncharacterized protein</fullName>
    </submittedName>
</protein>
<reference evidence="1" key="1">
    <citation type="journal article" date="2014" name="Front. Microbiol.">
        <title>High frequency of phylogenetically diverse reductive dehalogenase-homologous genes in deep subseafloor sedimentary metagenomes.</title>
        <authorList>
            <person name="Kawai M."/>
            <person name="Futagami T."/>
            <person name="Toyoda A."/>
            <person name="Takaki Y."/>
            <person name="Nishi S."/>
            <person name="Hori S."/>
            <person name="Arai W."/>
            <person name="Tsubouchi T."/>
            <person name="Morono Y."/>
            <person name="Uchiyama I."/>
            <person name="Ito T."/>
            <person name="Fujiyama A."/>
            <person name="Inagaki F."/>
            <person name="Takami H."/>
        </authorList>
    </citation>
    <scope>NUCLEOTIDE SEQUENCE</scope>
    <source>
        <strain evidence="1">Expedition CK06-06</strain>
    </source>
</reference>
<gene>
    <name evidence="1" type="ORF">S01H4_22280</name>
</gene>
<dbReference type="EMBL" id="BART01010186">
    <property type="protein sequence ID" value="GAG86231.1"/>
    <property type="molecule type" value="Genomic_DNA"/>
</dbReference>
<evidence type="ECO:0000313" key="1">
    <source>
        <dbReference type="EMBL" id="GAG86231.1"/>
    </source>
</evidence>
<organism evidence="1">
    <name type="scientific">marine sediment metagenome</name>
    <dbReference type="NCBI Taxonomy" id="412755"/>
    <lineage>
        <taxon>unclassified sequences</taxon>
        <taxon>metagenomes</taxon>
        <taxon>ecological metagenomes</taxon>
    </lineage>
</organism>
<accession>X1CPP9</accession>
<feature type="non-terminal residue" evidence="1">
    <location>
        <position position="1"/>
    </location>
</feature>
<sequence>GFVHEYKETFFSLSVGIQAGETDSKVEDYWSSPSEIETSISSVP</sequence>
<proteinExistence type="predicted"/>
<dbReference type="AlphaFoldDB" id="X1CPP9"/>
<comment type="caution">
    <text evidence="1">The sequence shown here is derived from an EMBL/GenBank/DDBJ whole genome shotgun (WGS) entry which is preliminary data.</text>
</comment>
<name>X1CPP9_9ZZZZ</name>